<evidence type="ECO:0000256" key="6">
    <source>
        <dbReference type="ARBA" id="ARBA00022989"/>
    </source>
</evidence>
<feature type="transmembrane region" description="Helical" evidence="12">
    <location>
        <begin position="211"/>
        <end position="229"/>
    </location>
</feature>
<comment type="subcellular location">
    <subcellularLocation>
        <location evidence="1">Membrane</location>
        <topology evidence="1">Multi-pass membrane protein</topology>
    </subcellularLocation>
</comment>
<accession>A0A8E2BFB0</accession>
<keyword evidence="6 12" id="KW-1133">Transmembrane helix</keyword>
<dbReference type="InterPro" id="IPR012616">
    <property type="entry name" value="CDP-OH_P_trans_C"/>
</dbReference>
<keyword evidence="4 11" id="KW-0808">Transferase</keyword>
<evidence type="ECO:0000256" key="3">
    <source>
        <dbReference type="ARBA" id="ARBA00022516"/>
    </source>
</evidence>
<comment type="similarity">
    <text evidence="2 11">Belongs to the CDP-alcohol phosphatidyltransferase class-I family.</text>
</comment>
<evidence type="ECO:0000256" key="8">
    <source>
        <dbReference type="ARBA" id="ARBA00023136"/>
    </source>
</evidence>
<evidence type="ECO:0000313" key="14">
    <source>
        <dbReference type="EMBL" id="MBB6470003.1"/>
    </source>
</evidence>
<keyword evidence="3" id="KW-0444">Lipid biosynthesis</keyword>
<keyword evidence="17" id="KW-1185">Reference proteome</keyword>
<evidence type="ECO:0000256" key="11">
    <source>
        <dbReference type="RuleBase" id="RU003750"/>
    </source>
</evidence>
<evidence type="ECO:0000313" key="16">
    <source>
        <dbReference type="Proteomes" id="UP000532373"/>
    </source>
</evidence>
<dbReference type="EMBL" id="JACHGI010000021">
    <property type="protein sequence ID" value="MBB6470003.1"/>
    <property type="molecule type" value="Genomic_DNA"/>
</dbReference>
<feature type="transmembrane region" description="Helical" evidence="12">
    <location>
        <begin position="150"/>
        <end position="172"/>
    </location>
</feature>
<dbReference type="PANTHER" id="PTHR14269:SF61">
    <property type="entry name" value="CDP-DIACYLGLYCEROL--SERINE O-PHOSPHATIDYLTRANSFERASE"/>
    <property type="match status" value="1"/>
</dbReference>
<dbReference type="Proteomes" id="UP000532373">
    <property type="component" value="Unassembled WGS sequence"/>
</dbReference>
<dbReference type="InterPro" id="IPR043130">
    <property type="entry name" value="CDP-OH_PTrfase_TM_dom"/>
</dbReference>
<dbReference type="EC" id="2.7.8.8" evidence="14"/>
<dbReference type="PROSITE" id="PS00379">
    <property type="entry name" value="CDP_ALCOHOL_P_TRANSF"/>
    <property type="match status" value="1"/>
</dbReference>
<dbReference type="InterPro" id="IPR000462">
    <property type="entry name" value="CDP-OH_P_trans"/>
</dbReference>
<gene>
    <name evidence="14" type="ORF">HNQ96_005897</name>
    <name evidence="15" type="ORF">IHE39_02760</name>
</gene>
<evidence type="ECO:0000256" key="7">
    <source>
        <dbReference type="ARBA" id="ARBA00023098"/>
    </source>
</evidence>
<evidence type="ECO:0000259" key="13">
    <source>
        <dbReference type="Pfam" id="PF08009"/>
    </source>
</evidence>
<organism evidence="14 16">
    <name type="scientific">Aminobacter carboxidus</name>
    <dbReference type="NCBI Taxonomy" id="376165"/>
    <lineage>
        <taxon>Bacteria</taxon>
        <taxon>Pseudomonadati</taxon>
        <taxon>Pseudomonadota</taxon>
        <taxon>Alphaproteobacteria</taxon>
        <taxon>Hyphomicrobiales</taxon>
        <taxon>Phyllobacteriaceae</taxon>
        <taxon>Aminobacter</taxon>
    </lineage>
</organism>
<feature type="transmembrane region" description="Helical" evidence="12">
    <location>
        <begin position="178"/>
        <end position="199"/>
    </location>
</feature>
<dbReference type="Gene3D" id="1.20.120.1760">
    <property type="match status" value="1"/>
</dbReference>
<dbReference type="InterPro" id="IPR048254">
    <property type="entry name" value="CDP_ALCOHOL_P_TRANSF_CS"/>
</dbReference>
<feature type="transmembrane region" description="Helical" evidence="12">
    <location>
        <begin position="88"/>
        <end position="106"/>
    </location>
</feature>
<evidence type="ECO:0000256" key="9">
    <source>
        <dbReference type="ARBA" id="ARBA00023209"/>
    </source>
</evidence>
<evidence type="ECO:0000256" key="5">
    <source>
        <dbReference type="ARBA" id="ARBA00022692"/>
    </source>
</evidence>
<reference evidence="15 17" key="2">
    <citation type="submission" date="2020-09" db="EMBL/GenBank/DDBJ databases">
        <title>Draft Genome Sequence of Aminobacter carboxidus type strain DSM 1086, a soil Gram-negative carboxydobacterium.</title>
        <authorList>
            <person name="Turrini P."/>
            <person name="Tescari M."/>
            <person name="Artuso I."/>
            <person name="Lugli G.A."/>
            <person name="Frangipani E."/>
            <person name="Ventura M."/>
            <person name="Visca P."/>
        </authorList>
    </citation>
    <scope>NUCLEOTIDE SEQUENCE [LARGE SCALE GENOMIC DNA]</scope>
    <source>
        <strain evidence="15 17">DSM 1086</strain>
    </source>
</reference>
<dbReference type="AlphaFoldDB" id="A0A8E2BFB0"/>
<feature type="transmembrane region" description="Helical" evidence="12">
    <location>
        <begin position="112"/>
        <end position="130"/>
    </location>
</feature>
<evidence type="ECO:0000313" key="15">
    <source>
        <dbReference type="EMBL" id="MBE1203206.1"/>
    </source>
</evidence>
<evidence type="ECO:0000256" key="12">
    <source>
        <dbReference type="SAM" id="Phobius"/>
    </source>
</evidence>
<dbReference type="GO" id="GO:0003882">
    <property type="term" value="F:CDP-diacylglycerol-serine O-phosphatidyltransferase activity"/>
    <property type="evidence" value="ECO:0007669"/>
    <property type="project" value="UniProtKB-EC"/>
</dbReference>
<sequence length="278" mass="30005">MVAPFKPFEPHGSGGPRIREIPLRMVLPNLITVLAICAGLSGIRLAFEGRFESAVVMVLLAAFLDGIDGRLARMLKATSRFGAQMDSLADIVNFGVVPALVLYAYLLDKAGSLGWIATLLFAIAMGLRLARFNVLDEDLDRPAWQAEYFVGVPAPIGAITLMLPMYLGFLGLEGTRTVAYIGTGFTILVAFLLVSRLPVYSGKKLKIKREHLLPVMLLAVFYVLLLTVYPWQTLTASVGAYLLFLPLSASAYARRSKIEATAAAAAAEAAETQAEPKA</sequence>
<evidence type="ECO:0000256" key="1">
    <source>
        <dbReference type="ARBA" id="ARBA00004141"/>
    </source>
</evidence>
<dbReference type="Pfam" id="PF08009">
    <property type="entry name" value="CDP-OH_P_tran_2"/>
    <property type="match status" value="1"/>
</dbReference>
<proteinExistence type="inferred from homology"/>
<feature type="domain" description="CDP-alcohol phosphatidyltransferase C-terminal" evidence="13">
    <location>
        <begin position="212"/>
        <end position="246"/>
    </location>
</feature>
<keyword evidence="7" id="KW-0443">Lipid metabolism</keyword>
<keyword evidence="9" id="KW-0594">Phospholipid biosynthesis</keyword>
<dbReference type="Pfam" id="PF01066">
    <property type="entry name" value="CDP-OH_P_transf"/>
    <property type="match status" value="1"/>
</dbReference>
<keyword evidence="10" id="KW-1208">Phospholipid metabolism</keyword>
<evidence type="ECO:0000256" key="10">
    <source>
        <dbReference type="ARBA" id="ARBA00023264"/>
    </source>
</evidence>
<dbReference type="PANTHER" id="PTHR14269">
    <property type="entry name" value="CDP-DIACYLGLYCEROL--GLYCEROL-3-PHOSPHATE 3-PHOSPHATIDYLTRANSFERASE-RELATED"/>
    <property type="match status" value="1"/>
</dbReference>
<evidence type="ECO:0000313" key="17">
    <source>
        <dbReference type="Proteomes" id="UP000598227"/>
    </source>
</evidence>
<dbReference type="GO" id="GO:0008654">
    <property type="term" value="P:phospholipid biosynthetic process"/>
    <property type="evidence" value="ECO:0007669"/>
    <property type="project" value="UniProtKB-KW"/>
</dbReference>
<dbReference type="InterPro" id="IPR050324">
    <property type="entry name" value="CDP-alcohol_PTase-I"/>
</dbReference>
<evidence type="ECO:0000256" key="2">
    <source>
        <dbReference type="ARBA" id="ARBA00010441"/>
    </source>
</evidence>
<keyword evidence="5 12" id="KW-0812">Transmembrane</keyword>
<keyword evidence="8 12" id="KW-0472">Membrane</keyword>
<protein>
    <submittedName>
        <fullName evidence="14">CDP-diacylglycerol--serine O-phosphatidyltransferase</fullName>
        <ecNumber evidence="14">2.7.8.8</ecNumber>
    </submittedName>
    <submittedName>
        <fullName evidence="15">Phosphatidylcholine/phosphatidylserine synthase</fullName>
    </submittedName>
</protein>
<dbReference type="EMBL" id="JACZEP010000001">
    <property type="protein sequence ID" value="MBE1203206.1"/>
    <property type="molecule type" value="Genomic_DNA"/>
</dbReference>
<evidence type="ECO:0000256" key="4">
    <source>
        <dbReference type="ARBA" id="ARBA00022679"/>
    </source>
</evidence>
<dbReference type="Proteomes" id="UP000598227">
    <property type="component" value="Unassembled WGS sequence"/>
</dbReference>
<dbReference type="GO" id="GO:0016020">
    <property type="term" value="C:membrane"/>
    <property type="evidence" value="ECO:0007669"/>
    <property type="project" value="UniProtKB-SubCell"/>
</dbReference>
<reference evidence="14 16" key="1">
    <citation type="submission" date="2020-08" db="EMBL/GenBank/DDBJ databases">
        <title>Genomic Encyclopedia of Type Strains, Phase IV (KMG-IV): sequencing the most valuable type-strain genomes for metagenomic binning, comparative biology and taxonomic classification.</title>
        <authorList>
            <person name="Goeker M."/>
        </authorList>
    </citation>
    <scope>NUCLEOTIDE SEQUENCE [LARGE SCALE GENOMIC DNA]</scope>
    <source>
        <strain evidence="14 16">DSM 17454</strain>
    </source>
</reference>
<dbReference type="RefSeq" id="WP_184773844.1">
    <property type="nucleotide sequence ID" value="NZ_JACHGI010000021.1"/>
</dbReference>
<comment type="caution">
    <text evidence="14">The sequence shown here is derived from an EMBL/GenBank/DDBJ whole genome shotgun (WGS) entry which is preliminary data.</text>
</comment>
<feature type="transmembrane region" description="Helical" evidence="12">
    <location>
        <begin position="21"/>
        <end position="43"/>
    </location>
</feature>
<name>A0A8E2BFB0_9HYPH</name>